<gene>
    <name evidence="18" type="ORF">EV356DRAFT_470512</name>
</gene>
<evidence type="ECO:0000256" key="7">
    <source>
        <dbReference type="ARBA" id="ARBA00022723"/>
    </source>
</evidence>
<keyword evidence="10" id="KW-0862">Zinc</keyword>
<keyword evidence="19" id="KW-1185">Reference proteome</keyword>
<evidence type="ECO:0000256" key="4">
    <source>
        <dbReference type="ARBA" id="ARBA00012483"/>
    </source>
</evidence>
<keyword evidence="9" id="KW-0833">Ubl conjugation pathway</keyword>
<dbReference type="CDD" id="cd16702">
    <property type="entry name" value="RING_CH-C4HC3_MARCH6"/>
    <property type="match status" value="1"/>
</dbReference>
<evidence type="ECO:0000313" key="18">
    <source>
        <dbReference type="EMBL" id="KAF2232178.1"/>
    </source>
</evidence>
<evidence type="ECO:0000256" key="10">
    <source>
        <dbReference type="ARBA" id="ARBA00022833"/>
    </source>
</evidence>
<feature type="transmembrane region" description="Helical" evidence="15">
    <location>
        <begin position="1529"/>
        <end position="1553"/>
    </location>
</feature>
<evidence type="ECO:0000256" key="11">
    <source>
        <dbReference type="ARBA" id="ARBA00022989"/>
    </source>
</evidence>
<dbReference type="GO" id="GO:0061630">
    <property type="term" value="F:ubiquitin protein ligase activity"/>
    <property type="evidence" value="ECO:0007669"/>
    <property type="project" value="UniProtKB-EC"/>
</dbReference>
<evidence type="ECO:0000256" key="8">
    <source>
        <dbReference type="ARBA" id="ARBA00022771"/>
    </source>
</evidence>
<feature type="compositionally biased region" description="Basic and acidic residues" evidence="14">
    <location>
        <begin position="493"/>
        <end position="509"/>
    </location>
</feature>
<dbReference type="Pfam" id="PF12906">
    <property type="entry name" value="RINGv"/>
    <property type="match status" value="1"/>
</dbReference>
<feature type="compositionally biased region" description="Basic and acidic residues" evidence="14">
    <location>
        <begin position="542"/>
        <end position="552"/>
    </location>
</feature>
<evidence type="ECO:0000256" key="5">
    <source>
        <dbReference type="ARBA" id="ARBA00022679"/>
    </source>
</evidence>
<proteinExistence type="predicted"/>
<evidence type="ECO:0000256" key="9">
    <source>
        <dbReference type="ARBA" id="ARBA00022786"/>
    </source>
</evidence>
<feature type="compositionally biased region" description="Low complexity" evidence="14">
    <location>
        <begin position="369"/>
        <end position="384"/>
    </location>
</feature>
<dbReference type="SMART" id="SM00744">
    <property type="entry name" value="RINGv"/>
    <property type="match status" value="1"/>
</dbReference>
<dbReference type="PANTHER" id="PTHR13145:SF0">
    <property type="entry name" value="E3 UBIQUITIN-PROTEIN LIGASE MARCHF6"/>
    <property type="match status" value="1"/>
</dbReference>
<dbReference type="GO" id="GO:0036503">
    <property type="term" value="P:ERAD pathway"/>
    <property type="evidence" value="ECO:0007669"/>
    <property type="project" value="TreeGrafter"/>
</dbReference>
<dbReference type="Pfam" id="PF23113">
    <property type="entry name" value="MARCHF6_C"/>
    <property type="match status" value="1"/>
</dbReference>
<feature type="compositionally biased region" description="Acidic residues" evidence="14">
    <location>
        <begin position="631"/>
        <end position="644"/>
    </location>
</feature>
<feature type="region of interest" description="Disordered" evidence="14">
    <location>
        <begin position="694"/>
        <end position="721"/>
    </location>
</feature>
<feature type="transmembrane region" description="Helical" evidence="15">
    <location>
        <begin position="1223"/>
        <end position="1241"/>
    </location>
</feature>
<evidence type="ECO:0000256" key="6">
    <source>
        <dbReference type="ARBA" id="ARBA00022692"/>
    </source>
</evidence>
<feature type="transmembrane region" description="Helical" evidence="15">
    <location>
        <begin position="1121"/>
        <end position="1142"/>
    </location>
</feature>
<dbReference type="PANTHER" id="PTHR13145">
    <property type="entry name" value="SSM4 PROTEIN"/>
    <property type="match status" value="1"/>
</dbReference>
<dbReference type="OrthoDB" id="1108038at2759"/>
<feature type="transmembrane region" description="Helical" evidence="15">
    <location>
        <begin position="1574"/>
        <end position="1597"/>
    </location>
</feature>
<evidence type="ECO:0000256" key="13">
    <source>
        <dbReference type="PROSITE-ProRule" id="PRU00175"/>
    </source>
</evidence>
<feature type="transmembrane region" description="Helical" evidence="15">
    <location>
        <begin position="1386"/>
        <end position="1409"/>
    </location>
</feature>
<evidence type="ECO:0000256" key="14">
    <source>
        <dbReference type="SAM" id="MobiDB-lite"/>
    </source>
</evidence>
<feature type="transmembrane region" description="Helical" evidence="15">
    <location>
        <begin position="1617"/>
        <end position="1640"/>
    </location>
</feature>
<evidence type="ECO:0000256" key="15">
    <source>
        <dbReference type="SAM" id="Phobius"/>
    </source>
</evidence>
<feature type="transmembrane region" description="Helical" evidence="15">
    <location>
        <begin position="932"/>
        <end position="952"/>
    </location>
</feature>
<feature type="transmembrane region" description="Helical" evidence="15">
    <location>
        <begin position="1027"/>
        <end position="1045"/>
    </location>
</feature>
<comment type="subcellular location">
    <subcellularLocation>
        <location evidence="2">Membrane</location>
        <topology evidence="2">Multi-pass membrane protein</topology>
    </subcellularLocation>
</comment>
<evidence type="ECO:0000256" key="1">
    <source>
        <dbReference type="ARBA" id="ARBA00000900"/>
    </source>
</evidence>
<name>A0A6A6H2X3_VIRVR</name>
<feature type="transmembrane region" description="Helical" evidence="15">
    <location>
        <begin position="1183"/>
        <end position="1203"/>
    </location>
</feature>
<dbReference type="Gene3D" id="3.30.40.10">
    <property type="entry name" value="Zinc/RING finger domain, C3HC4 (zinc finger)"/>
    <property type="match status" value="1"/>
</dbReference>
<evidence type="ECO:0000259" key="16">
    <source>
        <dbReference type="PROSITE" id="PS50089"/>
    </source>
</evidence>
<dbReference type="SUPFAM" id="SSF57850">
    <property type="entry name" value="RING/U-box"/>
    <property type="match status" value="1"/>
</dbReference>
<evidence type="ECO:0000259" key="17">
    <source>
        <dbReference type="PROSITE" id="PS51292"/>
    </source>
</evidence>
<evidence type="ECO:0000256" key="3">
    <source>
        <dbReference type="ARBA" id="ARBA00004906"/>
    </source>
</evidence>
<dbReference type="InterPro" id="IPR001841">
    <property type="entry name" value="Znf_RING"/>
</dbReference>
<feature type="region of interest" description="Disordered" evidence="14">
    <location>
        <begin position="493"/>
        <end position="518"/>
    </location>
</feature>
<feature type="compositionally biased region" description="Acidic residues" evidence="14">
    <location>
        <begin position="702"/>
        <end position="717"/>
    </location>
</feature>
<organism evidence="18 19">
    <name type="scientific">Viridothelium virens</name>
    <name type="common">Speckled blister lichen</name>
    <name type="synonym">Trypethelium virens</name>
    <dbReference type="NCBI Taxonomy" id="1048519"/>
    <lineage>
        <taxon>Eukaryota</taxon>
        <taxon>Fungi</taxon>
        <taxon>Dikarya</taxon>
        <taxon>Ascomycota</taxon>
        <taxon>Pezizomycotina</taxon>
        <taxon>Dothideomycetes</taxon>
        <taxon>Dothideomycetes incertae sedis</taxon>
        <taxon>Trypetheliales</taxon>
        <taxon>Trypetheliaceae</taxon>
        <taxon>Viridothelium</taxon>
    </lineage>
</organism>
<feature type="transmembrane region" description="Helical" evidence="15">
    <location>
        <begin position="1485"/>
        <end position="1509"/>
    </location>
</feature>
<dbReference type="EC" id="2.3.2.27" evidence="4"/>
<dbReference type="InterPro" id="IPR013083">
    <property type="entry name" value="Znf_RING/FYVE/PHD"/>
</dbReference>
<comment type="pathway">
    <text evidence="3">Protein modification; protein ubiquitination.</text>
</comment>
<keyword evidence="7" id="KW-0479">Metal-binding</keyword>
<feature type="compositionally biased region" description="Polar residues" evidence="14">
    <location>
        <begin position="403"/>
        <end position="425"/>
    </location>
</feature>
<dbReference type="InterPro" id="IPR056521">
    <property type="entry name" value="MARCHF6-like_C"/>
</dbReference>
<keyword evidence="8 13" id="KW-0863">Zinc-finger</keyword>
<feature type="compositionally biased region" description="Low complexity" evidence="14">
    <location>
        <begin position="563"/>
        <end position="580"/>
    </location>
</feature>
<dbReference type="InterPro" id="IPR011016">
    <property type="entry name" value="Znf_RING-CH"/>
</dbReference>
<dbReference type="PROSITE" id="PS50089">
    <property type="entry name" value="ZF_RING_2"/>
    <property type="match status" value="1"/>
</dbReference>
<feature type="region of interest" description="Disordered" evidence="14">
    <location>
        <begin position="532"/>
        <end position="658"/>
    </location>
</feature>
<sequence length="1688" mass="186813">MASPGEPEQPIKADQAPDVMNDPAYATNAPKDEKSSEDPDTCRICRGEGTDDEPLFYPCKCSGSIKFVHQDCLMEWLSHSHKKHCELCKTPFRFTKLYHPQMPETIPTTIFLHRAAIHCVRQFLTWCRGLLVVSVWLLWLPWCMRFVWRGLFWIGDGGWARDLTAIAHLDSTGPRGLTAAEVTNSSTGRMPSYLSSSISLALNLSRVEPIGFSFLKRFVLEPGGLAPASSDINGTNTTSFYASGDRLTAQMQHSLLSGIPFFSAITPSPALNRLILDVLEGQIITLFVLIAFILIFLIREWVVQQQPVINMAALNAQNARRGPQQPVAGGEDPREQGDGRRGLALPVPPHIPPMNEEIIFGTGQEHDTAAGSPTAGSSTSSSRSGDVEDAEDAEDRPSERQARSVSGLNTSETGDQQAGGESSQDFSDVLWKDLEVTTSLPPEFLRAVRESRMDDARAIFDRLTPEDRTEALRQVQEKHSLWTPEKINAEFKSWESKRSESTHFREGSRSRPQMPSRDQSFMATAVMRGIEEVGGSRSSGKALEEASKKDDSLSEDTSEESSESWQHLSSSENEKNAASATQKHPLEKEYQSSLLPSPNLKGKNKIVDTSDETEGTVVPSDPGQSNANEGVDADATDDNEETEDSPTTNPFHPEFQGELPNADENVAQAGNAIEGNTWLDQLLDWLWGDAAPAEPAAQAPAQDDEELLDEGNNDEPENFVHVVDGQPAPHVHAAHAQGNIEDGGQDPEVLAAAQQAGVDPDPAAVEDAEDLEGIMELIGMQGPLTGLVQNAMFGAFLISATVAGAVWFPYLWGKLVIMFIGSPISLLFRLPVAIVSGVTDFVADTCLFFGGSVLHWGMKATRILFLALGWIIPVFNSDYQVFNSIAAYGSSVGEHALDRIAILFLSAGLSFDADYLHLSLKSHAALRSIQGELRGILSLLLTAVVAFCRSLADVGVVETFRQGWLHTPEVCLYLANEGAAWVREGIHSILDLFLSMKTMTPNGSEELAVVHEPIDTSLAYWSATDRLLAVLAGYGFFALAGALYLKRNRYFTTSQQGRKIEGMITEILQQAGGVMKVIFIISIEMIVFPLYCGILLDVALLPLCEDATVLSRVDWTLGSPWTSGFVHWFIGTCYMFHFALFVSMCRKIMRNGVLYFIRDPDDPTFHPVRDVLERNVSTQLRKITFSALVYGGLVIVCLGGVVWSLTYAFDSILPIRWSANEPFFEFPTDLLLYNFLVPALLKTLQPSQVLHTMYEWWFRHCARMLRLSHFLFGEQHEDEEGRSSRLSWASFFFHRKESVATPTASENGKENTDEPPTDVDFVRNGRYVRAPASDQVRIPKGRDVFLEVDENNKRLDGLPEDGEGIHGRENDQFQKVYIPPWFRFRIGLFIGCLWIFAAVTGIGLTIVPLLFGRKVFSVCLDDATRINDIYAFCFGLYSLGGVGYSLVKARTGLNAIKKHLRESNAISSETLQKIKSYGLRTAKVVYTYSAFALLVPCIFALVLELYFILPLHSYVQLIPTLLAPHVLHILQSWTLGLLYFRLTLRILLALPTARAGRALRAVIRRGWWDPDVALATRGFILPLLIIAIIIVAGPPAAAGACVRAWTWFERWEDAMALLYRFSYPVALAACMGTWGALGLIRALGRWRRRIRDEVYLVGERLHNFGETRAAGVGANGRRGSGQDSETST</sequence>
<dbReference type="GO" id="GO:0005789">
    <property type="term" value="C:endoplasmic reticulum membrane"/>
    <property type="evidence" value="ECO:0007669"/>
    <property type="project" value="TreeGrafter"/>
</dbReference>
<accession>A0A6A6H2X3</accession>
<evidence type="ECO:0000256" key="2">
    <source>
        <dbReference type="ARBA" id="ARBA00004141"/>
    </source>
</evidence>
<feature type="compositionally biased region" description="Basic and acidic residues" evidence="14">
    <location>
        <begin position="30"/>
        <end position="40"/>
    </location>
</feature>
<evidence type="ECO:0000256" key="12">
    <source>
        <dbReference type="ARBA" id="ARBA00023136"/>
    </source>
</evidence>
<dbReference type="GO" id="GO:0008270">
    <property type="term" value="F:zinc ion binding"/>
    <property type="evidence" value="ECO:0007669"/>
    <property type="project" value="UniProtKB-KW"/>
</dbReference>
<feature type="region of interest" description="Disordered" evidence="14">
    <location>
        <begin position="318"/>
        <end position="425"/>
    </location>
</feature>
<feature type="transmembrane region" description="Helical" evidence="15">
    <location>
        <begin position="283"/>
        <end position="302"/>
    </location>
</feature>
<keyword evidence="5" id="KW-0808">Transferase</keyword>
<feature type="domain" description="RING-CH-type" evidence="17">
    <location>
        <begin position="34"/>
        <end position="95"/>
    </location>
</feature>
<feature type="transmembrane region" description="Helical" evidence="15">
    <location>
        <begin position="787"/>
        <end position="808"/>
    </location>
</feature>
<feature type="transmembrane region" description="Helical" evidence="15">
    <location>
        <begin position="1429"/>
        <end position="1447"/>
    </location>
</feature>
<keyword evidence="6 15" id="KW-0812">Transmembrane</keyword>
<feature type="compositionally biased region" description="Acidic residues" evidence="14">
    <location>
        <begin position="553"/>
        <end position="562"/>
    </location>
</feature>
<keyword evidence="11 15" id="KW-1133">Transmembrane helix</keyword>
<feature type="transmembrane region" description="Helical" evidence="15">
    <location>
        <begin position="841"/>
        <end position="858"/>
    </location>
</feature>
<comment type="catalytic activity">
    <reaction evidence="1">
        <text>S-ubiquitinyl-[E2 ubiquitin-conjugating enzyme]-L-cysteine + [acceptor protein]-L-lysine = [E2 ubiquitin-conjugating enzyme]-L-cysteine + N(6)-ubiquitinyl-[acceptor protein]-L-lysine.</text>
        <dbReference type="EC" id="2.3.2.27"/>
    </reaction>
</comment>
<dbReference type="PROSITE" id="PS51292">
    <property type="entry name" value="ZF_RING_CH"/>
    <property type="match status" value="1"/>
</dbReference>
<dbReference type="EMBL" id="ML991818">
    <property type="protein sequence ID" value="KAF2232178.1"/>
    <property type="molecule type" value="Genomic_DNA"/>
</dbReference>
<dbReference type="FunFam" id="3.30.40.10:FF:000287">
    <property type="entry name" value="RING finger membrane protein"/>
    <property type="match status" value="1"/>
</dbReference>
<feature type="compositionally biased region" description="Basic and acidic residues" evidence="14">
    <location>
        <begin position="331"/>
        <end position="341"/>
    </location>
</feature>
<dbReference type="Proteomes" id="UP000800092">
    <property type="component" value="Unassembled WGS sequence"/>
</dbReference>
<feature type="non-terminal residue" evidence="18">
    <location>
        <position position="1688"/>
    </location>
</feature>
<protein>
    <recommendedName>
        <fullName evidence="4">RING-type E3 ubiquitin transferase</fullName>
        <ecNumber evidence="4">2.3.2.27</ecNumber>
    </recommendedName>
</protein>
<feature type="region of interest" description="Disordered" evidence="14">
    <location>
        <begin position="1"/>
        <end position="40"/>
    </location>
</feature>
<reference evidence="18" key="1">
    <citation type="journal article" date="2020" name="Stud. Mycol.">
        <title>101 Dothideomycetes genomes: a test case for predicting lifestyles and emergence of pathogens.</title>
        <authorList>
            <person name="Haridas S."/>
            <person name="Albert R."/>
            <person name="Binder M."/>
            <person name="Bloem J."/>
            <person name="Labutti K."/>
            <person name="Salamov A."/>
            <person name="Andreopoulos B."/>
            <person name="Baker S."/>
            <person name="Barry K."/>
            <person name="Bills G."/>
            <person name="Bluhm B."/>
            <person name="Cannon C."/>
            <person name="Castanera R."/>
            <person name="Culley D."/>
            <person name="Daum C."/>
            <person name="Ezra D."/>
            <person name="Gonzalez J."/>
            <person name="Henrissat B."/>
            <person name="Kuo A."/>
            <person name="Liang C."/>
            <person name="Lipzen A."/>
            <person name="Lutzoni F."/>
            <person name="Magnuson J."/>
            <person name="Mondo S."/>
            <person name="Nolan M."/>
            <person name="Ohm R."/>
            <person name="Pangilinan J."/>
            <person name="Park H.-J."/>
            <person name="Ramirez L."/>
            <person name="Alfaro M."/>
            <person name="Sun H."/>
            <person name="Tritt A."/>
            <person name="Yoshinaga Y."/>
            <person name="Zwiers L.-H."/>
            <person name="Turgeon B."/>
            <person name="Goodwin S."/>
            <person name="Spatafora J."/>
            <person name="Crous P."/>
            <person name="Grigoriev I."/>
        </authorList>
    </citation>
    <scope>NUCLEOTIDE SEQUENCE</scope>
    <source>
        <strain evidence="18">Tuck. ex Michener</strain>
    </source>
</reference>
<feature type="domain" description="RING-type" evidence="16">
    <location>
        <begin position="42"/>
        <end position="89"/>
    </location>
</feature>
<feature type="transmembrane region" description="Helical" evidence="15">
    <location>
        <begin position="1077"/>
        <end position="1101"/>
    </location>
</feature>
<evidence type="ECO:0000313" key="19">
    <source>
        <dbReference type="Proteomes" id="UP000800092"/>
    </source>
</evidence>
<keyword evidence="12 15" id="KW-0472">Membrane</keyword>